<dbReference type="AlphaFoldDB" id="A0A239NKJ3"/>
<reference evidence="1 4" key="1">
    <citation type="submission" date="2016-10" db="EMBL/GenBank/DDBJ databases">
        <authorList>
            <person name="de Groot N.N."/>
        </authorList>
    </citation>
    <scope>NUCLEOTIDE SEQUENCE [LARGE SCALE GENOMIC DNA]</scope>
    <source>
        <strain evidence="1 4">CCM 7361</strain>
    </source>
</reference>
<sequence>MFEPYNEQGFPANAFRYRDVPVRFTYRIDVNANHVGEMDIDGLLPGNDKETRIHRLKGPWATQEEALAAAQAWAASWIDDYLAQVQ</sequence>
<reference evidence="2 3" key="2">
    <citation type="submission" date="2017-06" db="EMBL/GenBank/DDBJ databases">
        <authorList>
            <person name="Varghese N."/>
            <person name="Submissions S."/>
        </authorList>
    </citation>
    <scope>NUCLEOTIDE SEQUENCE [LARGE SCALE GENOMIC DNA]</scope>
    <source>
        <strain evidence="2 3">RLD-1</strain>
    </source>
</reference>
<organism evidence="1 4">
    <name type="scientific">Pseudomonas delhiensis</name>
    <dbReference type="NCBI Taxonomy" id="366289"/>
    <lineage>
        <taxon>Bacteria</taxon>
        <taxon>Pseudomonadati</taxon>
        <taxon>Pseudomonadota</taxon>
        <taxon>Gammaproteobacteria</taxon>
        <taxon>Pseudomonadales</taxon>
        <taxon>Pseudomonadaceae</taxon>
        <taxon>Pseudomonas</taxon>
    </lineage>
</organism>
<name>A0A239NKJ3_9PSED</name>
<keyword evidence="3" id="KW-1185">Reference proteome</keyword>
<dbReference type="EMBL" id="FNEC01000053">
    <property type="protein sequence ID" value="SDK82687.1"/>
    <property type="molecule type" value="Genomic_DNA"/>
</dbReference>
<gene>
    <name evidence="1" type="ORF">SAMN05216189_105335</name>
    <name evidence="2" type="ORF">SAMN06295949_15021</name>
</gene>
<accession>A0A239NKJ3</accession>
<proteinExistence type="predicted"/>
<evidence type="ECO:0000313" key="3">
    <source>
        <dbReference type="Proteomes" id="UP000198309"/>
    </source>
</evidence>
<evidence type="ECO:0000313" key="2">
    <source>
        <dbReference type="EMBL" id="SNT55102.1"/>
    </source>
</evidence>
<protein>
    <submittedName>
        <fullName evidence="1">Uncharacterized protein</fullName>
    </submittedName>
</protein>
<evidence type="ECO:0000313" key="1">
    <source>
        <dbReference type="EMBL" id="SDK82687.1"/>
    </source>
</evidence>
<dbReference type="EMBL" id="FZPC01000050">
    <property type="protein sequence ID" value="SNT55102.1"/>
    <property type="molecule type" value="Genomic_DNA"/>
</dbReference>
<dbReference type="Proteomes" id="UP000198309">
    <property type="component" value="Unassembled WGS sequence"/>
</dbReference>
<dbReference type="RefSeq" id="WP_089394782.1">
    <property type="nucleotide sequence ID" value="NZ_FNEC01000053.1"/>
</dbReference>
<evidence type="ECO:0000313" key="4">
    <source>
        <dbReference type="Proteomes" id="UP000199693"/>
    </source>
</evidence>
<dbReference type="Proteomes" id="UP000199693">
    <property type="component" value="Unassembled WGS sequence"/>
</dbReference>